<proteinExistence type="predicted"/>
<name>A0A1I8AVZ7_9BILA</name>
<reference evidence="2" key="1">
    <citation type="submission" date="2016-11" db="UniProtKB">
        <authorList>
            <consortium name="WormBaseParasite"/>
        </authorList>
    </citation>
    <scope>IDENTIFICATION</scope>
</reference>
<organism evidence="1 2">
    <name type="scientific">Steinernema glaseri</name>
    <dbReference type="NCBI Taxonomy" id="37863"/>
    <lineage>
        <taxon>Eukaryota</taxon>
        <taxon>Metazoa</taxon>
        <taxon>Ecdysozoa</taxon>
        <taxon>Nematoda</taxon>
        <taxon>Chromadorea</taxon>
        <taxon>Rhabditida</taxon>
        <taxon>Tylenchina</taxon>
        <taxon>Panagrolaimomorpha</taxon>
        <taxon>Strongyloidoidea</taxon>
        <taxon>Steinernematidae</taxon>
        <taxon>Steinernema</taxon>
    </lineage>
</organism>
<evidence type="ECO:0000313" key="1">
    <source>
        <dbReference type="Proteomes" id="UP000095287"/>
    </source>
</evidence>
<protein>
    <submittedName>
        <fullName evidence="2">ROK family protein</fullName>
    </submittedName>
</protein>
<dbReference type="Proteomes" id="UP000095287">
    <property type="component" value="Unplaced"/>
</dbReference>
<accession>A0A1I8AVZ7</accession>
<keyword evidence="1" id="KW-1185">Reference proteome</keyword>
<dbReference type="WBParaSite" id="L893_g9495.t1">
    <property type="protein sequence ID" value="L893_g9495.t1"/>
    <property type="gene ID" value="L893_g9495"/>
</dbReference>
<evidence type="ECO:0000313" key="2">
    <source>
        <dbReference type="WBParaSite" id="L893_g9495.t1"/>
    </source>
</evidence>
<dbReference type="AlphaFoldDB" id="A0A1I8AVZ7"/>
<sequence length="141" mass="15584">TEPASLTWYWLRSSRRRKAERMMVSSSTIRICGIDSILSTVSVHSGRRYDMTRQGHTDPGATLALGIGRAVDGFEQPVHDALRNAAAFVLDDQVDGVLAGFALDPYRRAGRRCIAGVGQQVDEYLRQALRIAVDPVLWVAQ</sequence>